<reference evidence="2 3" key="1">
    <citation type="submission" date="2012-08" db="EMBL/GenBank/DDBJ databases">
        <authorList>
            <person name="Gan P.H.P."/>
            <person name="Ikeda K."/>
            <person name="Irieda H."/>
            <person name="Narusaka M."/>
            <person name="O'Connell R.J."/>
            <person name="Narusaka Y."/>
            <person name="Takano Y."/>
            <person name="Kubo Y."/>
            <person name="Shirasu K."/>
        </authorList>
    </citation>
    <scope>NUCLEOTIDE SEQUENCE [LARGE SCALE GENOMIC DNA]</scope>
    <source>
        <strain evidence="2 3">Nara gc5</strain>
    </source>
</reference>
<name>A0A7J6J6D5_COLFN</name>
<evidence type="ECO:0000256" key="1">
    <source>
        <dbReference type="SAM" id="MobiDB-lite"/>
    </source>
</evidence>
<keyword evidence="3" id="KW-1185">Reference proteome</keyword>
<dbReference type="InParanoid" id="A0A7J6J6D5"/>
<protein>
    <submittedName>
        <fullName evidence="2">Uncharacterized protein</fullName>
    </submittedName>
</protein>
<evidence type="ECO:0000313" key="2">
    <source>
        <dbReference type="EMBL" id="KAF4484777.1"/>
    </source>
</evidence>
<proteinExistence type="predicted"/>
<dbReference type="RefSeq" id="XP_066008770.1">
    <property type="nucleotide sequence ID" value="XM_066151867.1"/>
</dbReference>
<dbReference type="AlphaFoldDB" id="A0A7J6J6D5"/>
<comment type="caution">
    <text evidence="2">The sequence shown here is derived from an EMBL/GenBank/DDBJ whole genome shotgun (WGS) entry which is preliminary data.</text>
</comment>
<sequence>MSTVNPCTVIDMLQTCDAKHMPTKLLRIERIRYQRCAIVESEAPKISHRDLFATTGSSCSSPTSVHNNQNAKAQPIRTCH</sequence>
<gene>
    <name evidence="2" type="ORF">CGGC5_v007527</name>
</gene>
<evidence type="ECO:0000313" key="3">
    <source>
        <dbReference type="Proteomes" id="UP000011096"/>
    </source>
</evidence>
<dbReference type="EMBL" id="ANPB02000004">
    <property type="protein sequence ID" value="KAF4484777.1"/>
    <property type="molecule type" value="Genomic_DNA"/>
</dbReference>
<dbReference type="GeneID" id="90979961"/>
<feature type="compositionally biased region" description="Polar residues" evidence="1">
    <location>
        <begin position="57"/>
        <end position="72"/>
    </location>
</feature>
<dbReference type="Proteomes" id="UP000011096">
    <property type="component" value="Unassembled WGS sequence"/>
</dbReference>
<feature type="region of interest" description="Disordered" evidence="1">
    <location>
        <begin position="57"/>
        <end position="80"/>
    </location>
</feature>
<organism evidence="2 3">
    <name type="scientific">Colletotrichum fructicola (strain Nara gc5)</name>
    <name type="common">Anthracnose fungus</name>
    <name type="synonym">Colletotrichum gloeosporioides (strain Nara gc5)</name>
    <dbReference type="NCBI Taxonomy" id="1213859"/>
    <lineage>
        <taxon>Eukaryota</taxon>
        <taxon>Fungi</taxon>
        <taxon>Dikarya</taxon>
        <taxon>Ascomycota</taxon>
        <taxon>Pezizomycotina</taxon>
        <taxon>Sordariomycetes</taxon>
        <taxon>Hypocreomycetidae</taxon>
        <taxon>Glomerellales</taxon>
        <taxon>Glomerellaceae</taxon>
        <taxon>Colletotrichum</taxon>
        <taxon>Colletotrichum gloeosporioides species complex</taxon>
    </lineage>
</organism>
<accession>A0A7J6J6D5</accession>
<reference evidence="2 3" key="2">
    <citation type="submission" date="2020-04" db="EMBL/GenBank/DDBJ databases">
        <title>Genome sequencing and assembly of multiple isolates from the Colletotrichum gloeosporioides species complex.</title>
        <authorList>
            <person name="Gan P."/>
            <person name="Shirasu K."/>
        </authorList>
    </citation>
    <scope>NUCLEOTIDE SEQUENCE [LARGE SCALE GENOMIC DNA]</scope>
    <source>
        <strain evidence="2 3">Nara gc5</strain>
    </source>
</reference>